<dbReference type="Gene3D" id="3.40.1390.30">
    <property type="entry name" value="NIF3 (NGG1p interacting factor 3)-like"/>
    <property type="match status" value="1"/>
</dbReference>
<accession>A0A3P1VBK1</accession>
<evidence type="ECO:0000313" key="5">
    <source>
        <dbReference type="EMBL" id="RRD31539.1"/>
    </source>
</evidence>
<dbReference type="AlphaFoldDB" id="A0A3P1VBK1"/>
<dbReference type="EMBL" id="RQZA01000003">
    <property type="protein sequence ID" value="RRD31539.1"/>
    <property type="molecule type" value="Genomic_DNA"/>
</dbReference>
<dbReference type="GO" id="GO:0046872">
    <property type="term" value="F:metal ion binding"/>
    <property type="evidence" value="ECO:0007669"/>
    <property type="project" value="UniProtKB-KW"/>
</dbReference>
<dbReference type="SUPFAM" id="SSF102705">
    <property type="entry name" value="NIF3 (NGG1p interacting factor 3)-like"/>
    <property type="match status" value="1"/>
</dbReference>
<evidence type="ECO:0000256" key="3">
    <source>
        <dbReference type="ARBA" id="ARBA00022112"/>
    </source>
</evidence>
<name>A0A3P1VBK1_9STRE</name>
<gene>
    <name evidence="5" type="ORF">EII38_04775</name>
</gene>
<dbReference type="Proteomes" id="UP000281771">
    <property type="component" value="Unassembled WGS sequence"/>
</dbReference>
<feature type="binding site" evidence="4">
    <location>
        <position position="245"/>
    </location>
    <ligand>
        <name>a divalent metal cation</name>
        <dbReference type="ChEBI" id="CHEBI:60240"/>
        <label>1</label>
    </ligand>
</feature>
<keyword evidence="4" id="KW-0479">Metal-binding</keyword>
<evidence type="ECO:0000256" key="4">
    <source>
        <dbReference type="PIRSR" id="PIRSR602678-1"/>
    </source>
</evidence>
<evidence type="ECO:0000256" key="2">
    <source>
        <dbReference type="ARBA" id="ARBA00011643"/>
    </source>
</evidence>
<evidence type="ECO:0000313" key="6">
    <source>
        <dbReference type="Proteomes" id="UP000281771"/>
    </source>
</evidence>
<dbReference type="STRING" id="1123309.GCA_000377005_00503"/>
<dbReference type="Pfam" id="PF01784">
    <property type="entry name" value="DUF34_NIF3"/>
    <property type="match status" value="1"/>
</dbReference>
<evidence type="ECO:0000256" key="1">
    <source>
        <dbReference type="ARBA" id="ARBA00006964"/>
    </source>
</evidence>
<feature type="binding site" evidence="4">
    <location>
        <position position="249"/>
    </location>
    <ligand>
        <name>a divalent metal cation</name>
        <dbReference type="ChEBI" id="CHEBI:60240"/>
        <label>1</label>
    </ligand>
</feature>
<feature type="binding site" evidence="4">
    <location>
        <position position="121"/>
    </location>
    <ligand>
        <name>a divalent metal cation</name>
        <dbReference type="ChEBI" id="CHEBI:60240"/>
        <label>1</label>
    </ligand>
</feature>
<dbReference type="InterPro" id="IPR002678">
    <property type="entry name" value="DUF34/NIF3"/>
</dbReference>
<organism evidence="5 6">
    <name type="scientific">Streptococcus minor</name>
    <dbReference type="NCBI Taxonomy" id="229549"/>
    <lineage>
        <taxon>Bacteria</taxon>
        <taxon>Bacillati</taxon>
        <taxon>Bacillota</taxon>
        <taxon>Bacilli</taxon>
        <taxon>Lactobacillales</taxon>
        <taxon>Streptococcaceae</taxon>
        <taxon>Streptococcus</taxon>
    </lineage>
</organism>
<comment type="caution">
    <text evidence="5">The sequence shown here is derived from an EMBL/GenBank/DDBJ whole genome shotgun (WGS) entry which is preliminary data.</text>
</comment>
<comment type="subunit">
    <text evidence="2">Homohexamer.</text>
</comment>
<reference evidence="5 6" key="1">
    <citation type="submission" date="2018-11" db="EMBL/GenBank/DDBJ databases">
        <title>Genomes From Bacteria Associated with the Canine Oral Cavity: a Test Case for Automated Genome-Based Taxonomic Assignment.</title>
        <authorList>
            <person name="Coil D.A."/>
            <person name="Jospin G."/>
            <person name="Darling A.E."/>
            <person name="Wallis C."/>
            <person name="Davis I.J."/>
            <person name="Harris S."/>
            <person name="Eisen J.A."/>
            <person name="Holcombe L.J."/>
            <person name="O'Flynn C."/>
        </authorList>
    </citation>
    <scope>NUCLEOTIDE SEQUENCE [LARGE SCALE GENOMIC DNA]</scope>
    <source>
        <strain evidence="5 6">OH4621_COT-116</strain>
    </source>
</reference>
<keyword evidence="6" id="KW-1185">Reference proteome</keyword>
<sequence length="284" mass="32598">MKKDAIITKTKELYQGKHYLGIEFNEQTSRDQVLYGEEWLSEECTGIVTTCWASVDVIKEAQKIGANLIIVHEALFWNHGDQQDWLQENKTYQLKKELLDEAKITVWRNHDFVHSGILQEDGSAIDGIFLGVVKTLGWEKFVEDLTRFPFIFRFDKGKTLHELSHELIDKLEVNGIRYVGESKQVIRNLIVGYHALGQDNDIIKQLEREDIDAICLLEMVDFTVLEFAKDSLSLGRNKAVLSAGHFNTEEPGMAYMADFLVEKLELEIPIQFVKSGDTVNYIVK</sequence>
<dbReference type="RefSeq" id="WP_124776487.1">
    <property type="nucleotide sequence ID" value="NZ_RQZA01000003.1"/>
</dbReference>
<protein>
    <recommendedName>
        <fullName evidence="3">GTP cyclohydrolase 1 type 2 homolog</fullName>
    </recommendedName>
</protein>
<feature type="binding site" evidence="4">
    <location>
        <position position="72"/>
    </location>
    <ligand>
        <name>a divalent metal cation</name>
        <dbReference type="ChEBI" id="CHEBI:60240"/>
        <label>1</label>
    </ligand>
</feature>
<comment type="similarity">
    <text evidence="1">Belongs to the GTP cyclohydrolase I type 2/NIF3 family.</text>
</comment>
<proteinExistence type="inferred from homology"/>
<dbReference type="InterPro" id="IPR036069">
    <property type="entry name" value="DUF34/NIF3_sf"/>
</dbReference>